<dbReference type="InterPro" id="IPR011051">
    <property type="entry name" value="RmlC_Cupin_sf"/>
</dbReference>
<name>A0A1M4PL87_9FIRM</name>
<evidence type="ECO:0000313" key="2">
    <source>
        <dbReference type="EMBL" id="SHD76204.1"/>
    </source>
</evidence>
<dbReference type="EMBL" id="LT669839">
    <property type="protein sequence ID" value="SHD76204.1"/>
    <property type="molecule type" value="Genomic_DNA"/>
</dbReference>
<dbReference type="Proteomes" id="UP000245423">
    <property type="component" value="Chromosome 1"/>
</dbReference>
<dbReference type="PANTHER" id="PTHR39193:SF1">
    <property type="entry name" value="5-DEOXY-GLUCURONATE ISOMERASE"/>
    <property type="match status" value="1"/>
</dbReference>
<evidence type="ECO:0000313" key="3">
    <source>
        <dbReference type="Proteomes" id="UP000245423"/>
    </source>
</evidence>
<dbReference type="InterPro" id="IPR014710">
    <property type="entry name" value="RmlC-like_jellyroll"/>
</dbReference>
<keyword evidence="1" id="KW-0413">Isomerase</keyword>
<dbReference type="AlphaFoldDB" id="A0A1M4PL87"/>
<dbReference type="InterPro" id="IPR021120">
    <property type="entry name" value="KduI/IolB_isomerase"/>
</dbReference>
<accession>A0A1M4PL87</accession>
<organism evidence="2 3">
    <name type="scientific">[Clostridium] ultunense Esp</name>
    <dbReference type="NCBI Taxonomy" id="1288971"/>
    <lineage>
        <taxon>Bacteria</taxon>
        <taxon>Bacillati</taxon>
        <taxon>Bacillota</taxon>
        <taxon>Tissierellia</taxon>
        <taxon>Tissierellales</taxon>
        <taxon>Tepidimicrobiaceae</taxon>
        <taxon>Schnuerera</taxon>
    </lineage>
</organism>
<dbReference type="GO" id="GO:0008880">
    <property type="term" value="F:glucuronate isomerase activity"/>
    <property type="evidence" value="ECO:0007669"/>
    <property type="project" value="InterPro"/>
</dbReference>
<dbReference type="PANTHER" id="PTHR39193">
    <property type="entry name" value="5-DEOXY-GLUCURONATE ISOMERASE"/>
    <property type="match status" value="1"/>
</dbReference>
<dbReference type="OrthoDB" id="9799936at2"/>
<reference evidence="2 3" key="1">
    <citation type="submission" date="2016-11" db="EMBL/GenBank/DDBJ databases">
        <authorList>
            <person name="Manzoor S."/>
        </authorList>
    </citation>
    <scope>NUCLEOTIDE SEQUENCE [LARGE SCALE GENOMIC DNA]</scope>
    <source>
        <strain evidence="2">Clostridium ultunense strain Esp</strain>
    </source>
</reference>
<protein>
    <submittedName>
        <fullName evidence="2">Myo-inositol catabolism protein IolB</fullName>
    </submittedName>
</protein>
<gene>
    <name evidence="2" type="ORF">CUESP1_0824</name>
</gene>
<dbReference type="GO" id="GO:0019310">
    <property type="term" value="P:inositol catabolic process"/>
    <property type="evidence" value="ECO:0007669"/>
    <property type="project" value="InterPro"/>
</dbReference>
<dbReference type="InterPro" id="IPR024203">
    <property type="entry name" value="Deoxy-glucuronate_isom_IolB"/>
</dbReference>
<dbReference type="Gene3D" id="2.60.120.10">
    <property type="entry name" value="Jelly Rolls"/>
    <property type="match status" value="2"/>
</dbReference>
<keyword evidence="3" id="KW-1185">Reference proteome</keyword>
<proteinExistence type="predicted"/>
<evidence type="ECO:0000256" key="1">
    <source>
        <dbReference type="ARBA" id="ARBA00023235"/>
    </source>
</evidence>
<dbReference type="RefSeq" id="WP_025640550.1">
    <property type="nucleotide sequence ID" value="NZ_LT669839.1"/>
</dbReference>
<dbReference type="PIRSF" id="PIRSF036628">
    <property type="entry name" value="IolB"/>
    <property type="match status" value="1"/>
</dbReference>
<sequence>MFARFESIGFGYNSLAEMDGKHSNMLMDVGIYKLKKGEQIDLEDNNKETAILLLDGKVTMEWLNNKETMKRKSLFDEEPWCLHVPRQIKVKIKGETESEILIQKTDNDKDFQSKLYTPKDCGTEIFGDGVWGNTSRRMVRTIFDYNNAPYSNLVMGEVINTPGKWSSYIPHHHPQPEIYFYRFTKPQGFGACFIGDDVFKVTHNSMAAIPGGLSHPQVTAPGYGMYYCWMIRHLDGDPWTDRIDEEEHKWLLDPDVKIWPEK</sequence>
<dbReference type="Pfam" id="PF04962">
    <property type="entry name" value="KduI"/>
    <property type="match status" value="1"/>
</dbReference>
<dbReference type="SUPFAM" id="SSF51182">
    <property type="entry name" value="RmlC-like cupins"/>
    <property type="match status" value="1"/>
</dbReference>